<feature type="transmembrane region" description="Helical" evidence="7">
    <location>
        <begin position="146"/>
        <end position="168"/>
    </location>
</feature>
<accession>A0ABS3YLY5</accession>
<feature type="transmembrane region" description="Helical" evidence="7">
    <location>
        <begin position="356"/>
        <end position="375"/>
    </location>
</feature>
<feature type="transmembrane region" description="Helical" evidence="7">
    <location>
        <begin position="174"/>
        <end position="195"/>
    </location>
</feature>
<sequence length="383" mass="41717">MNTVLAAICLACLVILLLVLLLKKIGQPYLIAYMIAGVLLRPAMASLVPGQVEVEQVGQLGLLFLMFFLGMEMKIPDERSLLLKPVIAQSIKILLSIGFAFLLGYFFHLKIYYTLTLAALFNFNSTAIVGEYLSRNNELSTSFGTVILNILLLQDLMVAPTSALFRFMGAGAVSISKLMIAILVCAAIILLLRAVRHRSFFRATILKGLKNDHELQVFLGLLISLGFGALAELAGLSSAIGSFVAGLCIGRTVAFDWLENALKPFRIFFVALFFITIGLQLDPGYLLEHAGVIAGGALLVLVSNSVLSGVVFRLLGYNWQQSLYGGALLAHTGEFGLLACSLAYNLHVIDYEFYKITIGITGMTLLLSATWINVLRRLIQTSV</sequence>
<keyword evidence="10" id="KW-1185">Reference proteome</keyword>
<keyword evidence="5 7" id="KW-1133">Transmembrane helix</keyword>
<evidence type="ECO:0000256" key="4">
    <source>
        <dbReference type="ARBA" id="ARBA00022692"/>
    </source>
</evidence>
<proteinExistence type="inferred from homology"/>
<reference evidence="9 10" key="1">
    <citation type="submission" date="2021-03" db="EMBL/GenBank/DDBJ databases">
        <title>Assistant Professor.</title>
        <authorList>
            <person name="Huq M.A."/>
        </authorList>
    </citation>
    <scope>NUCLEOTIDE SEQUENCE [LARGE SCALE GENOMIC DNA]</scope>
    <source>
        <strain evidence="9 10">MAH-29</strain>
    </source>
</reference>
<feature type="transmembrane region" description="Helical" evidence="7">
    <location>
        <begin position="240"/>
        <end position="258"/>
    </location>
</feature>
<comment type="subcellular location">
    <subcellularLocation>
        <location evidence="1">Membrane</location>
        <topology evidence="1">Multi-pass membrane protein</topology>
    </subcellularLocation>
</comment>
<keyword evidence="6 7" id="KW-0472">Membrane</keyword>
<dbReference type="Pfam" id="PF00999">
    <property type="entry name" value="Na_H_Exchanger"/>
    <property type="match status" value="1"/>
</dbReference>
<evidence type="ECO:0000313" key="10">
    <source>
        <dbReference type="Proteomes" id="UP000677244"/>
    </source>
</evidence>
<evidence type="ECO:0000256" key="6">
    <source>
        <dbReference type="ARBA" id="ARBA00023136"/>
    </source>
</evidence>
<keyword evidence="3" id="KW-0813">Transport</keyword>
<feature type="domain" description="Cation/H+ exchanger transmembrane" evidence="8">
    <location>
        <begin position="14"/>
        <end position="372"/>
    </location>
</feature>
<evidence type="ECO:0000256" key="2">
    <source>
        <dbReference type="ARBA" id="ARBA00005551"/>
    </source>
</evidence>
<dbReference type="PANTHER" id="PTHR42751:SF3">
    <property type="entry name" value="SODIUM_GLUTAMATE SYMPORTER"/>
    <property type="match status" value="1"/>
</dbReference>
<organism evidence="9 10">
    <name type="scientific">Niastella soli</name>
    <dbReference type="NCBI Taxonomy" id="2821487"/>
    <lineage>
        <taxon>Bacteria</taxon>
        <taxon>Pseudomonadati</taxon>
        <taxon>Bacteroidota</taxon>
        <taxon>Chitinophagia</taxon>
        <taxon>Chitinophagales</taxon>
        <taxon>Chitinophagaceae</taxon>
        <taxon>Niastella</taxon>
    </lineage>
</organism>
<comment type="similarity">
    <text evidence="2">Belongs to the monovalent cation:proton antiporter 2 (CPA2) transporter (TC 2.A.37) family.</text>
</comment>
<feature type="transmembrane region" description="Helical" evidence="7">
    <location>
        <begin position="265"/>
        <end position="281"/>
    </location>
</feature>
<comment type="caution">
    <text evidence="9">The sequence shown here is derived from an EMBL/GenBank/DDBJ whole genome shotgun (WGS) entry which is preliminary data.</text>
</comment>
<evidence type="ECO:0000313" key="9">
    <source>
        <dbReference type="EMBL" id="MBO9198893.1"/>
    </source>
</evidence>
<feature type="transmembrane region" description="Helical" evidence="7">
    <location>
        <begin position="111"/>
        <end position="134"/>
    </location>
</feature>
<feature type="transmembrane region" description="Helical" evidence="7">
    <location>
        <begin position="50"/>
        <end position="69"/>
    </location>
</feature>
<dbReference type="PANTHER" id="PTHR42751">
    <property type="entry name" value="SODIUM/HYDROGEN EXCHANGER FAMILY/TRKA DOMAIN PROTEIN"/>
    <property type="match status" value="1"/>
</dbReference>
<feature type="transmembrane region" description="Helical" evidence="7">
    <location>
        <begin position="81"/>
        <end position="105"/>
    </location>
</feature>
<name>A0ABS3YLY5_9BACT</name>
<feature type="transmembrane region" description="Helical" evidence="7">
    <location>
        <begin position="293"/>
        <end position="316"/>
    </location>
</feature>
<dbReference type="RefSeq" id="WP_209136977.1">
    <property type="nucleotide sequence ID" value="NZ_JAGHKO010000001.1"/>
</dbReference>
<evidence type="ECO:0000256" key="7">
    <source>
        <dbReference type="SAM" id="Phobius"/>
    </source>
</evidence>
<dbReference type="InterPro" id="IPR038770">
    <property type="entry name" value="Na+/solute_symporter_sf"/>
</dbReference>
<dbReference type="InterPro" id="IPR006153">
    <property type="entry name" value="Cation/H_exchanger_TM"/>
</dbReference>
<dbReference type="Gene3D" id="1.20.1530.20">
    <property type="match status" value="1"/>
</dbReference>
<keyword evidence="4 7" id="KW-0812">Transmembrane</keyword>
<feature type="transmembrane region" description="Helical" evidence="7">
    <location>
        <begin position="215"/>
        <end position="234"/>
    </location>
</feature>
<gene>
    <name evidence="9" type="ORF">J7I42_01370</name>
</gene>
<evidence type="ECO:0000256" key="5">
    <source>
        <dbReference type="ARBA" id="ARBA00022989"/>
    </source>
</evidence>
<dbReference type="Proteomes" id="UP000677244">
    <property type="component" value="Unassembled WGS sequence"/>
</dbReference>
<dbReference type="EMBL" id="JAGHKO010000001">
    <property type="protein sequence ID" value="MBO9198893.1"/>
    <property type="molecule type" value="Genomic_DNA"/>
</dbReference>
<evidence type="ECO:0000256" key="1">
    <source>
        <dbReference type="ARBA" id="ARBA00004141"/>
    </source>
</evidence>
<feature type="transmembrane region" description="Helical" evidence="7">
    <location>
        <begin position="323"/>
        <end position="344"/>
    </location>
</feature>
<protein>
    <submittedName>
        <fullName evidence="9">Cation:proton antiporter</fullName>
    </submittedName>
</protein>
<evidence type="ECO:0000259" key="8">
    <source>
        <dbReference type="Pfam" id="PF00999"/>
    </source>
</evidence>
<evidence type="ECO:0000256" key="3">
    <source>
        <dbReference type="ARBA" id="ARBA00022448"/>
    </source>
</evidence>